<name>A0A0F8XR57_9ZZZZ</name>
<evidence type="ECO:0000256" key="1">
    <source>
        <dbReference type="SAM" id="MobiDB-lite"/>
    </source>
</evidence>
<dbReference type="EMBL" id="LAZR01061386">
    <property type="protein sequence ID" value="KKK63680.1"/>
    <property type="molecule type" value="Genomic_DNA"/>
</dbReference>
<comment type="caution">
    <text evidence="2">The sequence shown here is derived from an EMBL/GenBank/DDBJ whole genome shotgun (WGS) entry which is preliminary data.</text>
</comment>
<evidence type="ECO:0000313" key="2">
    <source>
        <dbReference type="EMBL" id="KKK63680.1"/>
    </source>
</evidence>
<reference evidence="2" key="1">
    <citation type="journal article" date="2015" name="Nature">
        <title>Complex archaea that bridge the gap between prokaryotes and eukaryotes.</title>
        <authorList>
            <person name="Spang A."/>
            <person name="Saw J.H."/>
            <person name="Jorgensen S.L."/>
            <person name="Zaremba-Niedzwiedzka K."/>
            <person name="Martijn J."/>
            <person name="Lind A.E."/>
            <person name="van Eijk R."/>
            <person name="Schleper C."/>
            <person name="Guy L."/>
            <person name="Ettema T.J."/>
        </authorList>
    </citation>
    <scope>NUCLEOTIDE SEQUENCE</scope>
</reference>
<sequence length="126" mass="13216">MTPLPLGLRPGPRWVTPESPAETPFFLSSHALENLTANHQHALNSPTDSPEEPDYPAGDCGFGQPAVGHGSPLHRVLAGDGRWLSAIRQDGAQWPRAGAGRVATTIGRIFGGAVAQLVGEASEDAF</sequence>
<proteinExistence type="predicted"/>
<organism evidence="2">
    <name type="scientific">marine sediment metagenome</name>
    <dbReference type="NCBI Taxonomy" id="412755"/>
    <lineage>
        <taxon>unclassified sequences</taxon>
        <taxon>metagenomes</taxon>
        <taxon>ecological metagenomes</taxon>
    </lineage>
</organism>
<feature type="region of interest" description="Disordered" evidence="1">
    <location>
        <begin position="38"/>
        <end position="66"/>
    </location>
</feature>
<accession>A0A0F8XR57</accession>
<dbReference type="AlphaFoldDB" id="A0A0F8XR57"/>
<gene>
    <name evidence="2" type="ORF">LCGC14_2991850</name>
</gene>
<protein>
    <submittedName>
        <fullName evidence="2">Uncharacterized protein</fullName>
    </submittedName>
</protein>
<feature type="compositionally biased region" description="Polar residues" evidence="1">
    <location>
        <begin position="38"/>
        <end position="48"/>
    </location>
</feature>